<dbReference type="Pfam" id="PF00201">
    <property type="entry name" value="UDPGT"/>
    <property type="match status" value="1"/>
</dbReference>
<comment type="caution">
    <text evidence="4">The sequence shown here is derived from an EMBL/GenBank/DDBJ whole genome shotgun (WGS) entry which is preliminary data.</text>
</comment>
<gene>
    <name evidence="4" type="ORF">HHI36_010520</name>
</gene>
<dbReference type="InterPro" id="IPR002213">
    <property type="entry name" value="UDP_glucos_trans"/>
</dbReference>
<name>A0ABD2MJ48_9CUCU</name>
<evidence type="ECO:0000256" key="3">
    <source>
        <dbReference type="ARBA" id="ARBA00022679"/>
    </source>
</evidence>
<dbReference type="PANTHER" id="PTHR48043:SF114">
    <property type="entry name" value="IP04436P-RELATED"/>
    <property type="match status" value="1"/>
</dbReference>
<dbReference type="PANTHER" id="PTHR48043">
    <property type="entry name" value="EG:EG0003.4 PROTEIN-RELATED"/>
    <property type="match status" value="1"/>
</dbReference>
<keyword evidence="5" id="KW-1185">Reference proteome</keyword>
<comment type="similarity">
    <text evidence="1">Belongs to the UDP-glycosyltransferase family.</text>
</comment>
<proteinExistence type="inferred from homology"/>
<accession>A0ABD2MJ48</accession>
<evidence type="ECO:0000256" key="1">
    <source>
        <dbReference type="ARBA" id="ARBA00009995"/>
    </source>
</evidence>
<protein>
    <submittedName>
        <fullName evidence="4">Uncharacterized protein</fullName>
    </submittedName>
</protein>
<evidence type="ECO:0000313" key="4">
    <source>
        <dbReference type="EMBL" id="KAL3266342.1"/>
    </source>
</evidence>
<evidence type="ECO:0000256" key="2">
    <source>
        <dbReference type="ARBA" id="ARBA00022676"/>
    </source>
</evidence>
<evidence type="ECO:0000313" key="5">
    <source>
        <dbReference type="Proteomes" id="UP001516400"/>
    </source>
</evidence>
<keyword evidence="2" id="KW-0328">Glycosyltransferase</keyword>
<dbReference type="EMBL" id="JABFTP020000001">
    <property type="protein sequence ID" value="KAL3266342.1"/>
    <property type="molecule type" value="Genomic_DNA"/>
</dbReference>
<sequence>METLLDQSRLSLYMNPILLHQWAQIACNATYSSGRLEVIFNSNDTYDLIIVEMFNTDCLLPINHKFNVPIIGMSSCVLLPWTYMRYGIPSNPSYIPNVFMNYPKVLNFGQRLENTVFTWICLLIFKGRNRNDDSIASRYLNGNISHISNYVENVSLMLVNTHFSLNYARPVPPNVIEVGGVHLVPKKKLPQVRKQNYFFE</sequence>
<keyword evidence="3" id="KW-0808">Transferase</keyword>
<dbReference type="SUPFAM" id="SSF53756">
    <property type="entry name" value="UDP-Glycosyltransferase/glycogen phosphorylase"/>
    <property type="match status" value="1"/>
</dbReference>
<organism evidence="4 5">
    <name type="scientific">Cryptolaemus montrouzieri</name>
    <dbReference type="NCBI Taxonomy" id="559131"/>
    <lineage>
        <taxon>Eukaryota</taxon>
        <taxon>Metazoa</taxon>
        <taxon>Ecdysozoa</taxon>
        <taxon>Arthropoda</taxon>
        <taxon>Hexapoda</taxon>
        <taxon>Insecta</taxon>
        <taxon>Pterygota</taxon>
        <taxon>Neoptera</taxon>
        <taxon>Endopterygota</taxon>
        <taxon>Coleoptera</taxon>
        <taxon>Polyphaga</taxon>
        <taxon>Cucujiformia</taxon>
        <taxon>Coccinelloidea</taxon>
        <taxon>Coccinellidae</taxon>
        <taxon>Scymninae</taxon>
        <taxon>Scymnini</taxon>
        <taxon>Cryptolaemus</taxon>
    </lineage>
</organism>
<dbReference type="Proteomes" id="UP001516400">
    <property type="component" value="Unassembled WGS sequence"/>
</dbReference>
<dbReference type="AlphaFoldDB" id="A0ABD2MJ48"/>
<reference evidence="4 5" key="1">
    <citation type="journal article" date="2021" name="BMC Biol.">
        <title>Horizontally acquired antibacterial genes associated with adaptive radiation of ladybird beetles.</title>
        <authorList>
            <person name="Li H.S."/>
            <person name="Tang X.F."/>
            <person name="Huang Y.H."/>
            <person name="Xu Z.Y."/>
            <person name="Chen M.L."/>
            <person name="Du X.Y."/>
            <person name="Qiu B.Y."/>
            <person name="Chen P.T."/>
            <person name="Zhang W."/>
            <person name="Slipinski A."/>
            <person name="Escalona H.E."/>
            <person name="Waterhouse R.M."/>
            <person name="Zwick A."/>
            <person name="Pang H."/>
        </authorList>
    </citation>
    <scope>NUCLEOTIDE SEQUENCE [LARGE SCALE GENOMIC DNA]</scope>
    <source>
        <strain evidence="4">SYSU2018</strain>
    </source>
</reference>
<dbReference type="InterPro" id="IPR050271">
    <property type="entry name" value="UDP-glycosyltransferase"/>
</dbReference>
<dbReference type="GO" id="GO:0016757">
    <property type="term" value="F:glycosyltransferase activity"/>
    <property type="evidence" value="ECO:0007669"/>
    <property type="project" value="UniProtKB-KW"/>
</dbReference>